<dbReference type="Gene3D" id="6.10.180.30">
    <property type="match status" value="1"/>
</dbReference>
<reference evidence="3 4" key="1">
    <citation type="submission" date="2018-10" db="EMBL/GenBank/DDBJ databases">
        <title>Genome sequencing of Arthrobacter oryzae TNB02.</title>
        <authorList>
            <person name="Cho Y.-J."/>
            <person name="Cho A."/>
            <person name="Kim O.-S."/>
        </authorList>
    </citation>
    <scope>NUCLEOTIDE SEQUENCE [LARGE SCALE GENOMIC DNA]</scope>
    <source>
        <strain evidence="3 4">TNB02</strain>
    </source>
</reference>
<feature type="region of interest" description="Disordered" evidence="1">
    <location>
        <begin position="1"/>
        <end position="55"/>
    </location>
</feature>
<evidence type="ECO:0000313" key="4">
    <source>
        <dbReference type="Proteomes" id="UP000273807"/>
    </source>
</evidence>
<dbReference type="EMBL" id="RBED01000122">
    <property type="protein sequence ID" value="RNL51730.1"/>
    <property type="molecule type" value="Genomic_DNA"/>
</dbReference>
<proteinExistence type="predicted"/>
<accession>A0A3N0BSS4</accession>
<name>A0A3N0BSS4_9MICC</name>
<dbReference type="RefSeq" id="WP_123256252.1">
    <property type="nucleotide sequence ID" value="NZ_RBED01000122.1"/>
</dbReference>
<sequence length="127" mass="14027">MTESNRKPIGVPPRRKPDNVSVQNLMKANRDSATIGSDSPAASPTSRSNPLPDTAPKQITFYMAADDLKRAKAAYTGTSGQEMDRSWSDFISRAVLMEVERRERLYNEGSQFQGGARNLAPGRKIQL</sequence>
<protein>
    <recommendedName>
        <fullName evidence="2">ParB-like C-terminal domain-containing protein</fullName>
    </recommendedName>
</protein>
<dbReference type="InterPro" id="IPR040851">
    <property type="entry name" value="ParB-like_C"/>
</dbReference>
<comment type="caution">
    <text evidence="3">The sequence shown here is derived from an EMBL/GenBank/DDBJ whole genome shotgun (WGS) entry which is preliminary data.</text>
</comment>
<evidence type="ECO:0000259" key="2">
    <source>
        <dbReference type="Pfam" id="PF18064"/>
    </source>
</evidence>
<dbReference type="Pfam" id="PF18064">
    <property type="entry name" value="CB_ParB_C"/>
    <property type="match status" value="1"/>
</dbReference>
<evidence type="ECO:0000256" key="1">
    <source>
        <dbReference type="SAM" id="MobiDB-lite"/>
    </source>
</evidence>
<keyword evidence="4" id="KW-1185">Reference proteome</keyword>
<dbReference type="OrthoDB" id="4560943at2"/>
<organism evidence="3 4">
    <name type="scientific">Arthrobacter oryzae</name>
    <dbReference type="NCBI Taxonomy" id="409290"/>
    <lineage>
        <taxon>Bacteria</taxon>
        <taxon>Bacillati</taxon>
        <taxon>Actinomycetota</taxon>
        <taxon>Actinomycetes</taxon>
        <taxon>Micrococcales</taxon>
        <taxon>Micrococcaceae</taxon>
        <taxon>Arthrobacter</taxon>
    </lineage>
</organism>
<feature type="domain" description="ParB-like C-terminal" evidence="2">
    <location>
        <begin position="68"/>
        <end position="110"/>
    </location>
</feature>
<evidence type="ECO:0000313" key="3">
    <source>
        <dbReference type="EMBL" id="RNL51730.1"/>
    </source>
</evidence>
<gene>
    <name evidence="3" type="ORF">D7003_15130</name>
</gene>
<feature type="compositionally biased region" description="Polar residues" evidence="1">
    <location>
        <begin position="20"/>
        <end position="51"/>
    </location>
</feature>
<dbReference type="Proteomes" id="UP000273807">
    <property type="component" value="Unassembled WGS sequence"/>
</dbReference>
<dbReference type="AlphaFoldDB" id="A0A3N0BSS4"/>